<protein>
    <submittedName>
        <fullName evidence="1">Uncharacterized protein</fullName>
    </submittedName>
</protein>
<evidence type="ECO:0000313" key="2">
    <source>
        <dbReference type="Proteomes" id="UP000799424"/>
    </source>
</evidence>
<name>A0A6A6ZS43_9PLEO</name>
<organism evidence="1 2">
    <name type="scientific">Ophiobolus disseminans</name>
    <dbReference type="NCBI Taxonomy" id="1469910"/>
    <lineage>
        <taxon>Eukaryota</taxon>
        <taxon>Fungi</taxon>
        <taxon>Dikarya</taxon>
        <taxon>Ascomycota</taxon>
        <taxon>Pezizomycotina</taxon>
        <taxon>Dothideomycetes</taxon>
        <taxon>Pleosporomycetidae</taxon>
        <taxon>Pleosporales</taxon>
        <taxon>Pleosporineae</taxon>
        <taxon>Phaeosphaeriaceae</taxon>
        <taxon>Ophiobolus</taxon>
    </lineage>
</organism>
<evidence type="ECO:0000313" key="1">
    <source>
        <dbReference type="EMBL" id="KAF2823105.1"/>
    </source>
</evidence>
<reference evidence="1" key="1">
    <citation type="journal article" date="2020" name="Stud. Mycol.">
        <title>101 Dothideomycetes genomes: a test case for predicting lifestyles and emergence of pathogens.</title>
        <authorList>
            <person name="Haridas S."/>
            <person name="Albert R."/>
            <person name="Binder M."/>
            <person name="Bloem J."/>
            <person name="Labutti K."/>
            <person name="Salamov A."/>
            <person name="Andreopoulos B."/>
            <person name="Baker S."/>
            <person name="Barry K."/>
            <person name="Bills G."/>
            <person name="Bluhm B."/>
            <person name="Cannon C."/>
            <person name="Castanera R."/>
            <person name="Culley D."/>
            <person name="Daum C."/>
            <person name="Ezra D."/>
            <person name="Gonzalez J."/>
            <person name="Henrissat B."/>
            <person name="Kuo A."/>
            <person name="Liang C."/>
            <person name="Lipzen A."/>
            <person name="Lutzoni F."/>
            <person name="Magnuson J."/>
            <person name="Mondo S."/>
            <person name="Nolan M."/>
            <person name="Ohm R."/>
            <person name="Pangilinan J."/>
            <person name="Park H.-J."/>
            <person name="Ramirez L."/>
            <person name="Alfaro M."/>
            <person name="Sun H."/>
            <person name="Tritt A."/>
            <person name="Yoshinaga Y."/>
            <person name="Zwiers L.-H."/>
            <person name="Turgeon B."/>
            <person name="Goodwin S."/>
            <person name="Spatafora J."/>
            <person name="Crous P."/>
            <person name="Grigoriev I."/>
        </authorList>
    </citation>
    <scope>NUCLEOTIDE SEQUENCE</scope>
    <source>
        <strain evidence="1">CBS 113818</strain>
    </source>
</reference>
<accession>A0A6A6ZS43</accession>
<sequence length="182" mass="20446">MAQTRRQAASRAPDLIIAGFLKEVRIPAPQNATRPPIPPKREDSIMVEAETKARPISHRLAAATKLFNTIHLPLRLYAPPAINQECVELFSLLERCAFAAITGESIMDFMLVSKPSVYAAQYLLDEVFKAAVRMALIDEEMEVLAHASGMALYLFHYDGRESEESIAETRLRIFEFVRAVWG</sequence>
<keyword evidence="2" id="KW-1185">Reference proteome</keyword>
<dbReference type="AlphaFoldDB" id="A0A6A6ZS43"/>
<dbReference type="EMBL" id="MU006233">
    <property type="protein sequence ID" value="KAF2823105.1"/>
    <property type="molecule type" value="Genomic_DNA"/>
</dbReference>
<gene>
    <name evidence="1" type="ORF">CC86DRAFT_409871</name>
</gene>
<proteinExistence type="predicted"/>
<dbReference type="Proteomes" id="UP000799424">
    <property type="component" value="Unassembled WGS sequence"/>
</dbReference>